<protein>
    <submittedName>
        <fullName evidence="2">Uncharacterized protein</fullName>
    </submittedName>
</protein>
<evidence type="ECO:0000313" key="2">
    <source>
        <dbReference type="EMBL" id="KAH3773228.1"/>
    </source>
</evidence>
<dbReference type="Proteomes" id="UP000828390">
    <property type="component" value="Unassembled WGS sequence"/>
</dbReference>
<feature type="chain" id="PRO_5038920203" evidence="1">
    <location>
        <begin position="21"/>
        <end position="74"/>
    </location>
</feature>
<evidence type="ECO:0000313" key="3">
    <source>
        <dbReference type="Proteomes" id="UP000828390"/>
    </source>
</evidence>
<gene>
    <name evidence="2" type="ORF">DPMN_174586</name>
</gene>
<reference evidence="2" key="1">
    <citation type="journal article" date="2019" name="bioRxiv">
        <title>The Genome of the Zebra Mussel, Dreissena polymorpha: A Resource for Invasive Species Research.</title>
        <authorList>
            <person name="McCartney M.A."/>
            <person name="Auch B."/>
            <person name="Kono T."/>
            <person name="Mallez S."/>
            <person name="Zhang Y."/>
            <person name="Obille A."/>
            <person name="Becker A."/>
            <person name="Abrahante J.E."/>
            <person name="Garbe J."/>
            <person name="Badalamenti J.P."/>
            <person name="Herman A."/>
            <person name="Mangelson H."/>
            <person name="Liachko I."/>
            <person name="Sullivan S."/>
            <person name="Sone E.D."/>
            <person name="Koren S."/>
            <person name="Silverstein K.A.T."/>
            <person name="Beckman K.B."/>
            <person name="Gohl D.M."/>
        </authorList>
    </citation>
    <scope>NUCLEOTIDE SEQUENCE</scope>
    <source>
        <strain evidence="2">Duluth1</strain>
        <tissue evidence="2">Whole animal</tissue>
    </source>
</reference>
<dbReference type="AlphaFoldDB" id="A0A9D4E4Z6"/>
<accession>A0A9D4E4Z6</accession>
<evidence type="ECO:0000256" key="1">
    <source>
        <dbReference type="SAM" id="SignalP"/>
    </source>
</evidence>
<sequence>MERFMILWLFIVCLTGYTNSVPINDALVNNGIRSNPAELTFLDERTSNRVKRELPQCPTAFPNCCVFCGSGSKN</sequence>
<comment type="caution">
    <text evidence="2">The sequence shown here is derived from an EMBL/GenBank/DDBJ whole genome shotgun (WGS) entry which is preliminary data.</text>
</comment>
<feature type="signal peptide" evidence="1">
    <location>
        <begin position="1"/>
        <end position="20"/>
    </location>
</feature>
<keyword evidence="1" id="KW-0732">Signal</keyword>
<reference evidence="2" key="2">
    <citation type="submission" date="2020-11" db="EMBL/GenBank/DDBJ databases">
        <authorList>
            <person name="McCartney M.A."/>
            <person name="Auch B."/>
            <person name="Kono T."/>
            <person name="Mallez S."/>
            <person name="Becker A."/>
            <person name="Gohl D.M."/>
            <person name="Silverstein K.A.T."/>
            <person name="Koren S."/>
            <person name="Bechman K.B."/>
            <person name="Herman A."/>
            <person name="Abrahante J.E."/>
            <person name="Garbe J."/>
        </authorList>
    </citation>
    <scope>NUCLEOTIDE SEQUENCE</scope>
    <source>
        <strain evidence="2">Duluth1</strain>
        <tissue evidence="2">Whole animal</tissue>
    </source>
</reference>
<keyword evidence="3" id="KW-1185">Reference proteome</keyword>
<proteinExistence type="predicted"/>
<dbReference type="EMBL" id="JAIWYP010000009">
    <property type="protein sequence ID" value="KAH3773228.1"/>
    <property type="molecule type" value="Genomic_DNA"/>
</dbReference>
<name>A0A9D4E4Z6_DREPO</name>
<organism evidence="2 3">
    <name type="scientific">Dreissena polymorpha</name>
    <name type="common">Zebra mussel</name>
    <name type="synonym">Mytilus polymorpha</name>
    <dbReference type="NCBI Taxonomy" id="45954"/>
    <lineage>
        <taxon>Eukaryota</taxon>
        <taxon>Metazoa</taxon>
        <taxon>Spiralia</taxon>
        <taxon>Lophotrochozoa</taxon>
        <taxon>Mollusca</taxon>
        <taxon>Bivalvia</taxon>
        <taxon>Autobranchia</taxon>
        <taxon>Heteroconchia</taxon>
        <taxon>Euheterodonta</taxon>
        <taxon>Imparidentia</taxon>
        <taxon>Neoheterodontei</taxon>
        <taxon>Myida</taxon>
        <taxon>Dreissenoidea</taxon>
        <taxon>Dreissenidae</taxon>
        <taxon>Dreissena</taxon>
    </lineage>
</organism>